<dbReference type="NCBIfam" id="TIGR00481">
    <property type="entry name" value="YbhB/YbcL family Raf kinase inhibitor-like protein"/>
    <property type="match status" value="1"/>
</dbReference>
<dbReference type="InterPro" id="IPR008914">
    <property type="entry name" value="PEBP"/>
</dbReference>
<dbReference type="PANTHER" id="PTHR30289:SF1">
    <property type="entry name" value="PEBP (PHOSPHATIDYLETHANOLAMINE-BINDING PROTEIN) FAMILY PROTEIN"/>
    <property type="match status" value="1"/>
</dbReference>
<organism evidence="1 2">
    <name type="scientific">Leptospirillum ferrooxidans (strain C2-3)</name>
    <dbReference type="NCBI Taxonomy" id="1162668"/>
    <lineage>
        <taxon>Bacteria</taxon>
        <taxon>Pseudomonadati</taxon>
        <taxon>Nitrospirota</taxon>
        <taxon>Nitrospiria</taxon>
        <taxon>Nitrospirales</taxon>
        <taxon>Nitrospiraceae</taxon>
        <taxon>Leptospirillum</taxon>
    </lineage>
</organism>
<reference evidence="1 2" key="1">
    <citation type="journal article" date="2012" name="J. Bacteriol.">
        <title>Complete Genome Sequence of Leptospirillum ferrooxidans Strain C2-3, Isolated from a Fresh Volcanic Ash Deposit on the Island of Miyake, Japan.</title>
        <authorList>
            <person name="Fujimura R."/>
            <person name="Sato Y."/>
            <person name="Nishizawa T."/>
            <person name="Oshima K."/>
            <person name="Kim S.-W."/>
            <person name="Hattori M."/>
            <person name="Kamijo T."/>
            <person name="Ohta H."/>
        </authorList>
    </citation>
    <scope>NUCLEOTIDE SEQUENCE [LARGE SCALE GENOMIC DNA]</scope>
    <source>
        <strain evidence="1 2">C2-3</strain>
    </source>
</reference>
<evidence type="ECO:0000313" key="2">
    <source>
        <dbReference type="Proteomes" id="UP000007382"/>
    </source>
</evidence>
<dbReference type="PANTHER" id="PTHR30289">
    <property type="entry name" value="UNCHARACTERIZED PROTEIN YBCL-RELATED"/>
    <property type="match status" value="1"/>
</dbReference>
<dbReference type="KEGG" id="lfc:LFE_0998"/>
<proteinExistence type="predicted"/>
<dbReference type="SUPFAM" id="SSF49777">
    <property type="entry name" value="PEBP-like"/>
    <property type="match status" value="1"/>
</dbReference>
<dbReference type="CDD" id="cd00865">
    <property type="entry name" value="PEBP_bact_arch"/>
    <property type="match status" value="1"/>
</dbReference>
<accession>I0IN52</accession>
<dbReference type="Pfam" id="PF01161">
    <property type="entry name" value="PBP"/>
    <property type="match status" value="1"/>
</dbReference>
<keyword evidence="2" id="KW-1185">Reference proteome</keyword>
<gene>
    <name evidence="1" type="ordered locus">LFE_0998</name>
</gene>
<dbReference type="InterPro" id="IPR036610">
    <property type="entry name" value="PEBP-like_sf"/>
</dbReference>
<dbReference type="STRING" id="1162668.LFE_0998"/>
<evidence type="ECO:0000313" key="1">
    <source>
        <dbReference type="EMBL" id="BAM06701.1"/>
    </source>
</evidence>
<dbReference type="eggNOG" id="COG1881">
    <property type="taxonomic scope" value="Bacteria"/>
</dbReference>
<name>I0IN52_LEPFC</name>
<dbReference type="InterPro" id="IPR005247">
    <property type="entry name" value="YbhB_YbcL/LppC-like"/>
</dbReference>
<dbReference type="Proteomes" id="UP000007382">
    <property type="component" value="Chromosome"/>
</dbReference>
<sequence length="214" mass="22823">MIEKRKLGTSGIVSGGSLKKSGLLVCGVLLALLGGVIHPSDSQASSRMVLLSNDFKNHGTIHNEQVFSGFGCSGKNISPELHWKGIPKGTRSLALTAYDPNAPTGSGWWHWVLIDLPATTTHLAKNAGTSDGASLPKGSFQAVTDFGKKGYGGPCPPVGDRPHHYIFTLYALKAPKLDVPENASPALIGYFIHQTMIKKATLVGMYGRAKHKKH</sequence>
<dbReference type="PATRIC" id="fig|1162668.3.peg.1155"/>
<protein>
    <submittedName>
        <fullName evidence="1">Putative YbcL</fullName>
    </submittedName>
</protein>
<reference evidence="2" key="2">
    <citation type="submission" date="2012-03" db="EMBL/GenBank/DDBJ databases">
        <title>The complete genome sequence of the pioneer microbe on fresh volcanic deposit, Leptospirillum ferrooxidans strain C2-3.</title>
        <authorList>
            <person name="Fujimura R."/>
            <person name="Sato Y."/>
            <person name="Nishizawa T."/>
            <person name="Nanba K."/>
            <person name="Oshima K."/>
            <person name="Hattori M."/>
            <person name="Kamijo T."/>
            <person name="Ohta H."/>
        </authorList>
    </citation>
    <scope>NUCLEOTIDE SEQUENCE [LARGE SCALE GENOMIC DNA]</scope>
    <source>
        <strain evidence="2">C2-3</strain>
    </source>
</reference>
<dbReference type="Gene3D" id="3.90.280.10">
    <property type="entry name" value="PEBP-like"/>
    <property type="match status" value="1"/>
</dbReference>
<dbReference type="HOGENOM" id="CLU_083918_2_0_0"/>
<dbReference type="AlphaFoldDB" id="I0IN52"/>
<dbReference type="EMBL" id="AP012342">
    <property type="protein sequence ID" value="BAM06701.1"/>
    <property type="molecule type" value="Genomic_DNA"/>
</dbReference>
<dbReference type="RefSeq" id="WP_014449192.1">
    <property type="nucleotide sequence ID" value="NC_017094.1"/>
</dbReference>